<dbReference type="RefSeq" id="WP_055652895.1">
    <property type="nucleotide sequence ID" value="NZ_CABIXC010000001.1"/>
</dbReference>
<proteinExistence type="predicted"/>
<reference evidence="1 2" key="1">
    <citation type="submission" date="2015-09" db="EMBL/GenBank/DDBJ databases">
        <authorList>
            <consortium name="Pathogen Informatics"/>
        </authorList>
    </citation>
    <scope>NUCLEOTIDE SEQUENCE [LARGE SCALE GENOMIC DNA]</scope>
    <source>
        <strain evidence="1 2">2789STDY5608850</strain>
    </source>
</reference>
<dbReference type="SUPFAM" id="SSF56784">
    <property type="entry name" value="HAD-like"/>
    <property type="match status" value="1"/>
</dbReference>
<dbReference type="EMBL" id="CYZE01000001">
    <property type="protein sequence ID" value="CUN55352.1"/>
    <property type="molecule type" value="Genomic_DNA"/>
</dbReference>
<dbReference type="GO" id="GO:0016791">
    <property type="term" value="F:phosphatase activity"/>
    <property type="evidence" value="ECO:0007669"/>
    <property type="project" value="TreeGrafter"/>
</dbReference>
<dbReference type="InterPro" id="IPR000150">
    <property type="entry name" value="Cof"/>
</dbReference>
<dbReference type="SFLD" id="SFLDS00003">
    <property type="entry name" value="Haloacid_Dehalogenase"/>
    <property type="match status" value="1"/>
</dbReference>
<dbReference type="Pfam" id="PF08282">
    <property type="entry name" value="Hydrolase_3"/>
    <property type="match status" value="1"/>
</dbReference>
<dbReference type="AlphaFoldDB" id="A0A173XTQ8"/>
<dbReference type="InterPro" id="IPR023214">
    <property type="entry name" value="HAD_sf"/>
</dbReference>
<dbReference type="GO" id="GO:0000287">
    <property type="term" value="F:magnesium ion binding"/>
    <property type="evidence" value="ECO:0007669"/>
    <property type="project" value="TreeGrafter"/>
</dbReference>
<dbReference type="Gene3D" id="3.40.50.1000">
    <property type="entry name" value="HAD superfamily/HAD-like"/>
    <property type="match status" value="1"/>
</dbReference>
<dbReference type="GO" id="GO:0005829">
    <property type="term" value="C:cytosol"/>
    <property type="evidence" value="ECO:0007669"/>
    <property type="project" value="TreeGrafter"/>
</dbReference>
<dbReference type="NCBIfam" id="TIGR00099">
    <property type="entry name" value="Cof-subfamily"/>
    <property type="match status" value="1"/>
</dbReference>
<gene>
    <name evidence="1" type="ORF">ERS852407_00541</name>
</gene>
<keyword evidence="1" id="KW-0378">Hydrolase</keyword>
<dbReference type="Gene3D" id="3.30.1240.10">
    <property type="match status" value="1"/>
</dbReference>
<dbReference type="PANTHER" id="PTHR10000">
    <property type="entry name" value="PHOSPHOSERINE PHOSPHATASE"/>
    <property type="match status" value="1"/>
</dbReference>
<evidence type="ECO:0000313" key="2">
    <source>
        <dbReference type="Proteomes" id="UP000095651"/>
    </source>
</evidence>
<dbReference type="PANTHER" id="PTHR10000:SF25">
    <property type="entry name" value="PHOSPHATASE YKRA-RELATED"/>
    <property type="match status" value="1"/>
</dbReference>
<protein>
    <submittedName>
        <fullName evidence="1">Cof family hydrolase</fullName>
    </submittedName>
</protein>
<organism evidence="1 2">
    <name type="scientific">Hungatella hathewayi</name>
    <dbReference type="NCBI Taxonomy" id="154046"/>
    <lineage>
        <taxon>Bacteria</taxon>
        <taxon>Bacillati</taxon>
        <taxon>Bacillota</taxon>
        <taxon>Clostridia</taxon>
        <taxon>Lachnospirales</taxon>
        <taxon>Lachnospiraceae</taxon>
        <taxon>Hungatella</taxon>
    </lineage>
</organism>
<dbReference type="Proteomes" id="UP000095651">
    <property type="component" value="Unassembled WGS sequence"/>
</dbReference>
<dbReference type="SFLD" id="SFLDG01140">
    <property type="entry name" value="C2.B:_Phosphomannomutase_and_P"/>
    <property type="match status" value="1"/>
</dbReference>
<accession>A0A173XTQ8</accession>
<dbReference type="InterPro" id="IPR036412">
    <property type="entry name" value="HAD-like_sf"/>
</dbReference>
<name>A0A173XTQ8_9FIRM</name>
<evidence type="ECO:0000313" key="1">
    <source>
        <dbReference type="EMBL" id="CUN55352.1"/>
    </source>
</evidence>
<sequence length="269" mass="29972">MSKRQIRAIFFDIDGTLRDFETKRIPESTKEALRKAREAGILLFIATGRHKLEIEEENLLEDMEFDGYVTLNGQYCYCGDNVVYDDPIDGAEIAAMLTLIGKDPFPCLFMEDDRMYINMVDDVVEKAQAGIGTRIPPVMDVRRASEHPIYQIVPYIGRAREEEIRRAVPGCEIIRWHDEYAVDVIPRGGSKCIGIEKMAAHFGLSLEETAAVGDGANDVSMVEMAGLGIAMGNGKAAVKAVADYITDSIETDGLLKAVFYILENNHQEE</sequence>